<reference evidence="1 2" key="1">
    <citation type="journal article" date="2019" name="Commun. Biol.">
        <title>The bagworm genome reveals a unique fibroin gene that provides high tensile strength.</title>
        <authorList>
            <person name="Kono N."/>
            <person name="Nakamura H."/>
            <person name="Ohtoshi R."/>
            <person name="Tomita M."/>
            <person name="Numata K."/>
            <person name="Arakawa K."/>
        </authorList>
    </citation>
    <scope>NUCLEOTIDE SEQUENCE [LARGE SCALE GENOMIC DNA]</scope>
</reference>
<evidence type="ECO:0000313" key="2">
    <source>
        <dbReference type="Proteomes" id="UP000299102"/>
    </source>
</evidence>
<dbReference type="GO" id="GO:0003676">
    <property type="term" value="F:nucleic acid binding"/>
    <property type="evidence" value="ECO:0007669"/>
    <property type="project" value="InterPro"/>
</dbReference>
<name>A0A4C1UAI9_EUMVA</name>
<dbReference type="InterPro" id="IPR036397">
    <property type="entry name" value="RNaseH_sf"/>
</dbReference>
<accession>A0A4C1UAI9</accession>
<dbReference type="OrthoDB" id="616263at2759"/>
<dbReference type="Proteomes" id="UP000299102">
    <property type="component" value="Unassembled WGS sequence"/>
</dbReference>
<gene>
    <name evidence="1" type="ORF">EVAR_95306_1</name>
</gene>
<organism evidence="1 2">
    <name type="scientific">Eumeta variegata</name>
    <name type="common">Bagworm moth</name>
    <name type="synonym">Eumeta japonica</name>
    <dbReference type="NCBI Taxonomy" id="151549"/>
    <lineage>
        <taxon>Eukaryota</taxon>
        <taxon>Metazoa</taxon>
        <taxon>Ecdysozoa</taxon>
        <taxon>Arthropoda</taxon>
        <taxon>Hexapoda</taxon>
        <taxon>Insecta</taxon>
        <taxon>Pterygota</taxon>
        <taxon>Neoptera</taxon>
        <taxon>Endopterygota</taxon>
        <taxon>Lepidoptera</taxon>
        <taxon>Glossata</taxon>
        <taxon>Ditrysia</taxon>
        <taxon>Tineoidea</taxon>
        <taxon>Psychidae</taxon>
        <taxon>Oiketicinae</taxon>
        <taxon>Eumeta</taxon>
    </lineage>
</organism>
<dbReference type="PANTHER" id="PTHR46060">
    <property type="entry name" value="MARINER MOS1 TRANSPOSASE-LIKE PROTEIN"/>
    <property type="match status" value="1"/>
</dbReference>
<dbReference type="Gene3D" id="3.30.420.10">
    <property type="entry name" value="Ribonuclease H-like superfamily/Ribonuclease H"/>
    <property type="match status" value="1"/>
</dbReference>
<sequence>MSTIALKLVYAKGAPAKERMFIANELLLPNKTINSDFYYQQPTRFKQEVEKKRQELINRRGVVFHQDNIKPHTYLATQQILREYCWKMLMHPL</sequence>
<evidence type="ECO:0008006" key="3">
    <source>
        <dbReference type="Google" id="ProtNLM"/>
    </source>
</evidence>
<dbReference type="AlphaFoldDB" id="A0A4C1UAI9"/>
<evidence type="ECO:0000313" key="1">
    <source>
        <dbReference type="EMBL" id="GBP22906.1"/>
    </source>
</evidence>
<dbReference type="PANTHER" id="PTHR46060:SF1">
    <property type="entry name" value="MARINER MOS1 TRANSPOSASE-LIKE PROTEIN"/>
    <property type="match status" value="1"/>
</dbReference>
<comment type="caution">
    <text evidence="1">The sequence shown here is derived from an EMBL/GenBank/DDBJ whole genome shotgun (WGS) entry which is preliminary data.</text>
</comment>
<dbReference type="EMBL" id="BGZK01000145">
    <property type="protein sequence ID" value="GBP22906.1"/>
    <property type="molecule type" value="Genomic_DNA"/>
</dbReference>
<proteinExistence type="predicted"/>
<keyword evidence="2" id="KW-1185">Reference proteome</keyword>
<dbReference type="InterPro" id="IPR052709">
    <property type="entry name" value="Transposase-MT_Hybrid"/>
</dbReference>
<protein>
    <recommendedName>
        <fullName evidence="3">Histone-lysine N-methyltransferase SETMAR</fullName>
    </recommendedName>
</protein>